<keyword evidence="2" id="KW-0378">Hydrolase</keyword>
<dbReference type="EMBL" id="JBHTBY010000017">
    <property type="protein sequence ID" value="MFC7322600.1"/>
    <property type="molecule type" value="Genomic_DNA"/>
</dbReference>
<dbReference type="EC" id="3.5.1.4" evidence="2"/>
<dbReference type="InterPro" id="IPR020556">
    <property type="entry name" value="Amidase_CS"/>
</dbReference>
<dbReference type="PROSITE" id="PS00571">
    <property type="entry name" value="AMIDASES"/>
    <property type="match status" value="1"/>
</dbReference>
<gene>
    <name evidence="2" type="ORF">ACFQMN_17180</name>
</gene>
<organism evidence="2 3">
    <name type="scientific">Halobacillus campisalis</name>
    <dbReference type="NCBI Taxonomy" id="435909"/>
    <lineage>
        <taxon>Bacteria</taxon>
        <taxon>Bacillati</taxon>
        <taxon>Bacillota</taxon>
        <taxon>Bacilli</taxon>
        <taxon>Bacillales</taxon>
        <taxon>Bacillaceae</taxon>
        <taxon>Halobacillus</taxon>
    </lineage>
</organism>
<dbReference type="Pfam" id="PF01425">
    <property type="entry name" value="Amidase"/>
    <property type="match status" value="2"/>
</dbReference>
<dbReference type="Gene3D" id="3.90.1300.10">
    <property type="entry name" value="Amidase signature (AS) domain"/>
    <property type="match status" value="1"/>
</dbReference>
<dbReference type="SUPFAM" id="SSF75304">
    <property type="entry name" value="Amidase signature (AS) enzymes"/>
    <property type="match status" value="1"/>
</dbReference>
<name>A0ABW2K8W8_9BACI</name>
<accession>A0ABW2K8W8</accession>
<feature type="domain" description="Amidase" evidence="1">
    <location>
        <begin position="19"/>
        <end position="173"/>
    </location>
</feature>
<dbReference type="PANTHER" id="PTHR46310">
    <property type="entry name" value="AMIDASE 1"/>
    <property type="match status" value="1"/>
</dbReference>
<dbReference type="Proteomes" id="UP001596494">
    <property type="component" value="Unassembled WGS sequence"/>
</dbReference>
<dbReference type="InterPro" id="IPR023631">
    <property type="entry name" value="Amidase_dom"/>
</dbReference>
<dbReference type="NCBIfam" id="NF006169">
    <property type="entry name" value="PRK08310.1"/>
    <property type="match status" value="1"/>
</dbReference>
<sequence length="398" mass="43874">MQDHYNAYVDTEIERKPSGSGKLNDLTFSAKDVYSIEGYTNHAGNPDWLRTHKPAEITAPVITKLLKNGARLKGTTHTDELMYSLNGENYHYGTPENPEAKGHIPGGSSSGSAVAIAAGNVDFALGTDTGGSVRVPSSYCGIYGFRPTHGAVDISEVIPLAESFDTVGWMARDPQLLYEVGRVLLPELPDQKFKLDRVLKGKDAWGLMDPEAKESLALFMTYFEQMSGSFEDVEISKEGLDEWFGVFKILQGLEIGQEHGAWIQKENPTFGPGIAERFQWTQTLKKEEHLHEFKRREEIQKHMKQLLGDDGLLIIPTVPGAAPKQGLPPEELEERRAKTMELLCIAGLAGLPQLTIPLGKVDGKPAGVSIVANQHKDLNLLAWAVKFQEKISSLHMKG</sequence>
<evidence type="ECO:0000313" key="2">
    <source>
        <dbReference type="EMBL" id="MFC7322600.1"/>
    </source>
</evidence>
<protein>
    <submittedName>
        <fullName evidence="2">Amidase</fullName>
        <ecNumber evidence="2">3.5.1.4</ecNumber>
    </submittedName>
</protein>
<keyword evidence="3" id="KW-1185">Reference proteome</keyword>
<comment type="caution">
    <text evidence="2">The sequence shown here is derived from an EMBL/GenBank/DDBJ whole genome shotgun (WGS) entry which is preliminary data.</text>
</comment>
<dbReference type="GO" id="GO:0004040">
    <property type="term" value="F:amidase activity"/>
    <property type="evidence" value="ECO:0007669"/>
    <property type="project" value="UniProtKB-EC"/>
</dbReference>
<proteinExistence type="predicted"/>
<evidence type="ECO:0000313" key="3">
    <source>
        <dbReference type="Proteomes" id="UP001596494"/>
    </source>
</evidence>
<dbReference type="InterPro" id="IPR036928">
    <property type="entry name" value="AS_sf"/>
</dbReference>
<reference evidence="3" key="1">
    <citation type="journal article" date="2019" name="Int. J. Syst. Evol. Microbiol.">
        <title>The Global Catalogue of Microorganisms (GCM) 10K type strain sequencing project: providing services to taxonomists for standard genome sequencing and annotation.</title>
        <authorList>
            <consortium name="The Broad Institute Genomics Platform"/>
            <consortium name="The Broad Institute Genome Sequencing Center for Infectious Disease"/>
            <person name="Wu L."/>
            <person name="Ma J."/>
        </authorList>
    </citation>
    <scope>NUCLEOTIDE SEQUENCE [LARGE SCALE GENOMIC DNA]</scope>
    <source>
        <strain evidence="3">CCUG 73951</strain>
    </source>
</reference>
<feature type="domain" description="Amidase" evidence="1">
    <location>
        <begin position="280"/>
        <end position="381"/>
    </location>
</feature>
<dbReference type="PANTHER" id="PTHR46310:SF7">
    <property type="entry name" value="AMIDASE 1"/>
    <property type="match status" value="1"/>
</dbReference>
<dbReference type="RefSeq" id="WP_289214972.1">
    <property type="nucleotide sequence ID" value="NZ_JAPVRC010000002.1"/>
</dbReference>
<evidence type="ECO:0000259" key="1">
    <source>
        <dbReference type="Pfam" id="PF01425"/>
    </source>
</evidence>